<evidence type="ECO:0000313" key="2">
    <source>
        <dbReference type="Proteomes" id="UP001053296"/>
    </source>
</evidence>
<proteinExistence type="predicted"/>
<evidence type="ECO:0000313" key="1">
    <source>
        <dbReference type="EMBL" id="BCS89984.1"/>
    </source>
</evidence>
<protein>
    <submittedName>
        <fullName evidence="1">Uncharacterized protein</fullName>
    </submittedName>
</protein>
<reference evidence="1" key="1">
    <citation type="journal article" date="2022" name="Arch. Microbiol.">
        <title>Pseudodesulfovibrio sediminis sp. nov., a mesophilic and neutrophilic sulfate-reducing bacterium isolated from sediment of a brackish lake.</title>
        <authorList>
            <person name="Takahashi A."/>
            <person name="Kojima H."/>
            <person name="Watanabe M."/>
            <person name="Fukui M."/>
        </authorList>
    </citation>
    <scope>NUCLEOTIDE SEQUENCE</scope>
    <source>
        <strain evidence="1">SF6</strain>
    </source>
</reference>
<name>A0ABN6EXS2_9BACT</name>
<sequence length="54" mass="6091">MAQTITPSPVEDIRDVADILNQLRELIPDEFTTLDYLTGKLFGIAEQLETREAV</sequence>
<organism evidence="1 2">
    <name type="scientific">Pseudodesulfovibrio sediminis</name>
    <dbReference type="NCBI Taxonomy" id="2810563"/>
    <lineage>
        <taxon>Bacteria</taxon>
        <taxon>Pseudomonadati</taxon>
        <taxon>Thermodesulfobacteriota</taxon>
        <taxon>Desulfovibrionia</taxon>
        <taxon>Desulfovibrionales</taxon>
        <taxon>Desulfovibrionaceae</taxon>
    </lineage>
</organism>
<gene>
    <name evidence="1" type="ORF">PSDVSF_32260</name>
</gene>
<dbReference type="EMBL" id="AP024485">
    <property type="protein sequence ID" value="BCS89984.1"/>
    <property type="molecule type" value="Genomic_DNA"/>
</dbReference>
<accession>A0ABN6EXS2</accession>
<dbReference type="RefSeq" id="WP_229591930.1">
    <property type="nucleotide sequence ID" value="NZ_AP024485.1"/>
</dbReference>
<dbReference type="Proteomes" id="UP001053296">
    <property type="component" value="Chromosome"/>
</dbReference>
<keyword evidence="2" id="KW-1185">Reference proteome</keyword>